<name>A0A7J5YJL4_DISMA</name>
<comment type="caution">
    <text evidence="1">The sequence shown here is derived from an EMBL/GenBank/DDBJ whole genome shotgun (WGS) entry which is preliminary data.</text>
</comment>
<evidence type="ECO:0000313" key="1">
    <source>
        <dbReference type="EMBL" id="KAF3849692.1"/>
    </source>
</evidence>
<gene>
    <name evidence="1" type="ORF">F7725_019411</name>
</gene>
<dbReference type="EMBL" id="JAAKFY010000011">
    <property type="protein sequence ID" value="KAF3849692.1"/>
    <property type="molecule type" value="Genomic_DNA"/>
</dbReference>
<protein>
    <submittedName>
        <fullName evidence="1">Uncharacterized protein</fullName>
    </submittedName>
</protein>
<accession>A0A7J5YJL4</accession>
<proteinExistence type="predicted"/>
<evidence type="ECO:0000313" key="2">
    <source>
        <dbReference type="Proteomes" id="UP000518266"/>
    </source>
</evidence>
<sequence length="92" mass="10330">MCSLVYQCCGQKTLVIQGDVSVCIEGSMQPQRPRRISLRGTTCRLLSNYKSTQMLDEHTATGLYFDHEYCLKINDGLQNSPRGLLSVWTSAL</sequence>
<organism evidence="1 2">
    <name type="scientific">Dissostichus mawsoni</name>
    <name type="common">Antarctic cod</name>
    <dbReference type="NCBI Taxonomy" id="36200"/>
    <lineage>
        <taxon>Eukaryota</taxon>
        <taxon>Metazoa</taxon>
        <taxon>Chordata</taxon>
        <taxon>Craniata</taxon>
        <taxon>Vertebrata</taxon>
        <taxon>Euteleostomi</taxon>
        <taxon>Actinopterygii</taxon>
        <taxon>Neopterygii</taxon>
        <taxon>Teleostei</taxon>
        <taxon>Neoteleostei</taxon>
        <taxon>Acanthomorphata</taxon>
        <taxon>Eupercaria</taxon>
        <taxon>Perciformes</taxon>
        <taxon>Notothenioidei</taxon>
        <taxon>Nototheniidae</taxon>
        <taxon>Dissostichus</taxon>
    </lineage>
</organism>
<reference evidence="1 2" key="1">
    <citation type="submission" date="2020-03" db="EMBL/GenBank/DDBJ databases">
        <title>Dissostichus mawsoni Genome sequencing and assembly.</title>
        <authorList>
            <person name="Park H."/>
        </authorList>
    </citation>
    <scope>NUCLEOTIDE SEQUENCE [LARGE SCALE GENOMIC DNA]</scope>
    <source>
        <strain evidence="1">DM0001</strain>
        <tissue evidence="1">Muscle</tissue>
    </source>
</reference>
<keyword evidence="2" id="KW-1185">Reference proteome</keyword>
<dbReference type="Proteomes" id="UP000518266">
    <property type="component" value="Unassembled WGS sequence"/>
</dbReference>
<dbReference type="AlphaFoldDB" id="A0A7J5YJL4"/>